<organism evidence="4 5">
    <name type="scientific">Oryzias latipes</name>
    <name type="common">Japanese rice fish</name>
    <name type="synonym">Japanese killifish</name>
    <dbReference type="NCBI Taxonomy" id="8090"/>
    <lineage>
        <taxon>Eukaryota</taxon>
        <taxon>Metazoa</taxon>
        <taxon>Chordata</taxon>
        <taxon>Craniata</taxon>
        <taxon>Vertebrata</taxon>
        <taxon>Euteleostomi</taxon>
        <taxon>Actinopterygii</taxon>
        <taxon>Neopterygii</taxon>
        <taxon>Teleostei</taxon>
        <taxon>Neoteleostei</taxon>
        <taxon>Acanthomorphata</taxon>
        <taxon>Ovalentaria</taxon>
        <taxon>Atherinomorphae</taxon>
        <taxon>Beloniformes</taxon>
        <taxon>Adrianichthyidae</taxon>
        <taxon>Oryziinae</taxon>
        <taxon>Oryzias</taxon>
    </lineage>
</organism>
<keyword evidence="5" id="KW-1185">Reference proteome</keyword>
<evidence type="ECO:0000259" key="3">
    <source>
        <dbReference type="Pfam" id="PF02994"/>
    </source>
</evidence>
<dbReference type="Pfam" id="PF02994">
    <property type="entry name" value="Transposase_22"/>
    <property type="match status" value="1"/>
</dbReference>
<feature type="region of interest" description="Disordered" evidence="2">
    <location>
        <begin position="264"/>
        <end position="307"/>
    </location>
</feature>
<reference evidence="4 5" key="1">
    <citation type="journal article" date="2007" name="Nature">
        <title>The medaka draft genome and insights into vertebrate genome evolution.</title>
        <authorList>
            <person name="Kasahara M."/>
            <person name="Naruse K."/>
            <person name="Sasaki S."/>
            <person name="Nakatani Y."/>
            <person name="Qu W."/>
            <person name="Ahsan B."/>
            <person name="Yamada T."/>
            <person name="Nagayasu Y."/>
            <person name="Doi K."/>
            <person name="Kasai Y."/>
            <person name="Jindo T."/>
            <person name="Kobayashi D."/>
            <person name="Shimada A."/>
            <person name="Toyoda A."/>
            <person name="Kuroki Y."/>
            <person name="Fujiyama A."/>
            <person name="Sasaki T."/>
            <person name="Shimizu A."/>
            <person name="Asakawa S."/>
            <person name="Shimizu N."/>
            <person name="Hashimoto S."/>
            <person name="Yang J."/>
            <person name="Lee Y."/>
            <person name="Matsushima K."/>
            <person name="Sugano S."/>
            <person name="Sakaizumi M."/>
            <person name="Narita T."/>
            <person name="Ohishi K."/>
            <person name="Haga S."/>
            <person name="Ohta F."/>
            <person name="Nomoto H."/>
            <person name="Nogata K."/>
            <person name="Morishita T."/>
            <person name="Endo T."/>
            <person name="Shin-I T."/>
            <person name="Takeda H."/>
            <person name="Morishita S."/>
            <person name="Kohara Y."/>
        </authorList>
    </citation>
    <scope>NUCLEOTIDE SEQUENCE [LARGE SCALE GENOMIC DNA]</scope>
    <source>
        <strain evidence="4 5">Hd-rR</strain>
    </source>
</reference>
<reference evidence="4" key="3">
    <citation type="submission" date="2025-09" db="UniProtKB">
        <authorList>
            <consortium name="Ensembl"/>
        </authorList>
    </citation>
    <scope>IDENTIFICATION</scope>
    <source>
        <strain evidence="4">Hd-rR</strain>
    </source>
</reference>
<feature type="coiled-coil region" evidence="1">
    <location>
        <begin position="109"/>
        <end position="143"/>
    </location>
</feature>
<dbReference type="GO" id="GO:0032197">
    <property type="term" value="P:retrotransposition"/>
    <property type="evidence" value="ECO:0000318"/>
    <property type="project" value="GO_Central"/>
</dbReference>
<keyword evidence="1" id="KW-0175">Coiled coil</keyword>
<dbReference type="Gene3D" id="3.30.70.1820">
    <property type="entry name" value="L1 transposable element, RRM domain"/>
    <property type="match status" value="1"/>
</dbReference>
<evidence type="ECO:0000313" key="5">
    <source>
        <dbReference type="Proteomes" id="UP000001038"/>
    </source>
</evidence>
<proteinExistence type="predicted"/>
<dbReference type="InParanoid" id="A0A3B3HVR5"/>
<dbReference type="STRING" id="8090.ENSORLP00000035922"/>
<dbReference type="GeneTree" id="ENSGT00940000177361"/>
<evidence type="ECO:0000313" key="4">
    <source>
        <dbReference type="Ensembl" id="ENSORLP00000035922.1"/>
    </source>
</evidence>
<feature type="domain" description="L1 transposable element RRM" evidence="3">
    <location>
        <begin position="153"/>
        <end position="250"/>
    </location>
</feature>
<accession>A0A3B3HVR5</accession>
<dbReference type="AlphaFoldDB" id="A0A3B3HVR5"/>
<dbReference type="InterPro" id="IPR043636">
    <property type="entry name" value="L1_RRM_dom"/>
</dbReference>
<dbReference type="Proteomes" id="UP000001038">
    <property type="component" value="Chromosome 6"/>
</dbReference>
<name>A0A3B3HVR5_ORYLA</name>
<sequence length="307" mass="35002">MHTLGSKPRCDSPTTNQLIYPATTEEESLEFTSCDIHLSVIVLLCQSRSNFNFESHFNEKTKPCSLKWVYWFYFENDEFYLKTVGADVTTIKNNMDSLKSDDINLGNRIGETESRVSQLEDANANLTEVTTELKNKVAQFEARVQYHENSSRRNNLRIKGVPENAERGKSVTEYVMDMLRSSFPNNKEANQIIIERGRRIPTVIKENRGGSSSGPQNHILVRFLYFSVREKVRDRARDLGAFTWNGSKVEIFPDFSKDVQAKEMKSQRSDVCAGQREPLHAVPSGNTPTRKRHFPSKRQAGGPSISQ</sequence>
<protein>
    <recommendedName>
        <fullName evidence="3">L1 transposable element RRM domain-containing protein</fullName>
    </recommendedName>
</protein>
<dbReference type="GO" id="GO:0003727">
    <property type="term" value="F:single-stranded RNA binding"/>
    <property type="evidence" value="ECO:0000318"/>
    <property type="project" value="GO_Central"/>
</dbReference>
<evidence type="ECO:0000256" key="2">
    <source>
        <dbReference type="SAM" id="MobiDB-lite"/>
    </source>
</evidence>
<reference evidence="4" key="2">
    <citation type="submission" date="2025-08" db="UniProtKB">
        <authorList>
            <consortium name="Ensembl"/>
        </authorList>
    </citation>
    <scope>IDENTIFICATION</scope>
    <source>
        <strain evidence="4">Hd-rR</strain>
    </source>
</reference>
<dbReference type="GO" id="GO:1990904">
    <property type="term" value="C:ribonucleoprotein complex"/>
    <property type="evidence" value="ECO:0000318"/>
    <property type="project" value="GO_Central"/>
</dbReference>
<evidence type="ECO:0000256" key="1">
    <source>
        <dbReference type="SAM" id="Coils"/>
    </source>
</evidence>
<dbReference type="Ensembl" id="ENSORLT00000028377.1">
    <property type="protein sequence ID" value="ENSORLP00000035922.1"/>
    <property type="gene ID" value="ENSORLG00000026518.1"/>
</dbReference>
<dbReference type="InterPro" id="IPR004244">
    <property type="entry name" value="Transposase_22"/>
</dbReference>
<dbReference type="PANTHER" id="PTHR11505">
    <property type="entry name" value="L1 TRANSPOSABLE ELEMENT-RELATED"/>
    <property type="match status" value="1"/>
</dbReference>